<comment type="subcellular location">
    <subcellularLocation>
        <location evidence="1 12 13">Cytoplasm</location>
    </subcellularLocation>
</comment>
<dbReference type="CDD" id="cd03242">
    <property type="entry name" value="ABC_RecF"/>
    <property type="match status" value="1"/>
</dbReference>
<dbReference type="OrthoDB" id="9803889at2"/>
<dbReference type="GO" id="GO:0005524">
    <property type="term" value="F:ATP binding"/>
    <property type="evidence" value="ECO:0007669"/>
    <property type="project" value="UniProtKB-UniRule"/>
</dbReference>
<keyword evidence="9 12" id="KW-0238">DNA-binding</keyword>
<dbReference type="InterPro" id="IPR001238">
    <property type="entry name" value="DNA-binding_RecF"/>
</dbReference>
<organism evidence="15 16">
    <name type="scientific">Desmospora activa DSM 45169</name>
    <dbReference type="NCBI Taxonomy" id="1121389"/>
    <lineage>
        <taxon>Bacteria</taxon>
        <taxon>Bacillati</taxon>
        <taxon>Bacillota</taxon>
        <taxon>Bacilli</taxon>
        <taxon>Bacillales</taxon>
        <taxon>Thermoactinomycetaceae</taxon>
        <taxon>Desmospora</taxon>
    </lineage>
</organism>
<dbReference type="RefSeq" id="WP_107728198.1">
    <property type="nucleotide sequence ID" value="NZ_PZZP01000002.1"/>
</dbReference>
<gene>
    <name evidence="12" type="primary">recF</name>
    <name evidence="15" type="ORF">C8J48_3240</name>
</gene>
<dbReference type="InterPro" id="IPR003395">
    <property type="entry name" value="RecF/RecN/SMC_N"/>
</dbReference>
<proteinExistence type="inferred from homology"/>
<evidence type="ECO:0000313" key="16">
    <source>
        <dbReference type="Proteomes" id="UP000241639"/>
    </source>
</evidence>
<dbReference type="InterPro" id="IPR042174">
    <property type="entry name" value="RecF_2"/>
</dbReference>
<dbReference type="GO" id="GO:0000731">
    <property type="term" value="P:DNA synthesis involved in DNA repair"/>
    <property type="evidence" value="ECO:0007669"/>
    <property type="project" value="TreeGrafter"/>
</dbReference>
<dbReference type="PANTHER" id="PTHR32182:SF0">
    <property type="entry name" value="DNA REPLICATION AND REPAIR PROTEIN RECF"/>
    <property type="match status" value="1"/>
</dbReference>
<keyword evidence="7 12" id="KW-0227">DNA damage</keyword>
<keyword evidence="5 12" id="KW-0235">DNA replication</keyword>
<dbReference type="GO" id="GO:0005737">
    <property type="term" value="C:cytoplasm"/>
    <property type="evidence" value="ECO:0007669"/>
    <property type="project" value="UniProtKB-SubCell"/>
</dbReference>
<dbReference type="HAMAP" id="MF_00365">
    <property type="entry name" value="RecF"/>
    <property type="match status" value="1"/>
</dbReference>
<dbReference type="InterPro" id="IPR027417">
    <property type="entry name" value="P-loop_NTPase"/>
</dbReference>
<evidence type="ECO:0000256" key="7">
    <source>
        <dbReference type="ARBA" id="ARBA00022763"/>
    </source>
</evidence>
<dbReference type="PROSITE" id="PS00618">
    <property type="entry name" value="RECF_2"/>
    <property type="match status" value="1"/>
</dbReference>
<evidence type="ECO:0000256" key="1">
    <source>
        <dbReference type="ARBA" id="ARBA00004496"/>
    </source>
</evidence>
<dbReference type="SUPFAM" id="SSF52540">
    <property type="entry name" value="P-loop containing nucleoside triphosphate hydrolases"/>
    <property type="match status" value="1"/>
</dbReference>
<keyword evidence="10 12" id="KW-0234">DNA repair</keyword>
<dbReference type="GO" id="GO:0006302">
    <property type="term" value="P:double-strand break repair"/>
    <property type="evidence" value="ECO:0007669"/>
    <property type="project" value="TreeGrafter"/>
</dbReference>
<comment type="similarity">
    <text evidence="2 12 13">Belongs to the RecF family.</text>
</comment>
<evidence type="ECO:0000256" key="3">
    <source>
        <dbReference type="ARBA" id="ARBA00020170"/>
    </source>
</evidence>
<sequence length="372" mass="43034">MFVERLELRQFRNIKEIRLDCPEKLHLFVGPNAQGKTNILESLSLLSIGKSHRTRRDREMIQWETNSARLKVHVRRENRVDRLEILLSPKGKKVIKNGLEQRKLSDYIGSLTAVLFAPEDLAIVKGSPQVRRRFLDMELGQVSPWYIHHLTQYNHLVNQRNQLLKDMAKSRQPVWGLLDVLNEQLIDLSTQLWIKRYAFVDQLNRWAREIHQAITQDKESLQVVYQPSLNLEGDMDRPRMRAVMVDELKRIQAQEVQRGSTLIGPHRDDLHLSVDGVNLHRYGSQGQQRTAALSLKLAEIELIRSETGNYPILLLDDVLSELDDSRKTHLLEAIRGKVQTFVTATGLEGIDRETLNRARVYQVRQGSISEQG</sequence>
<evidence type="ECO:0000256" key="12">
    <source>
        <dbReference type="HAMAP-Rule" id="MF_00365"/>
    </source>
</evidence>
<dbReference type="GO" id="GO:0003697">
    <property type="term" value="F:single-stranded DNA binding"/>
    <property type="evidence" value="ECO:0007669"/>
    <property type="project" value="UniProtKB-UniRule"/>
</dbReference>
<evidence type="ECO:0000256" key="8">
    <source>
        <dbReference type="ARBA" id="ARBA00022840"/>
    </source>
</evidence>
<keyword evidence="16" id="KW-1185">Reference proteome</keyword>
<evidence type="ECO:0000313" key="15">
    <source>
        <dbReference type="EMBL" id="PTM56912.1"/>
    </source>
</evidence>
<evidence type="ECO:0000256" key="4">
    <source>
        <dbReference type="ARBA" id="ARBA00022490"/>
    </source>
</evidence>
<dbReference type="Pfam" id="PF02463">
    <property type="entry name" value="SMC_N"/>
    <property type="match status" value="1"/>
</dbReference>
<dbReference type="NCBIfam" id="TIGR00611">
    <property type="entry name" value="recf"/>
    <property type="match status" value="1"/>
</dbReference>
<evidence type="ECO:0000259" key="14">
    <source>
        <dbReference type="Pfam" id="PF02463"/>
    </source>
</evidence>
<dbReference type="EMBL" id="PZZP01000002">
    <property type="protein sequence ID" value="PTM56912.1"/>
    <property type="molecule type" value="Genomic_DNA"/>
</dbReference>
<feature type="domain" description="RecF/RecN/SMC N-terminal" evidence="14">
    <location>
        <begin position="2"/>
        <end position="349"/>
    </location>
</feature>
<feature type="binding site" evidence="12">
    <location>
        <begin position="30"/>
        <end position="37"/>
    </location>
    <ligand>
        <name>ATP</name>
        <dbReference type="ChEBI" id="CHEBI:30616"/>
    </ligand>
</feature>
<comment type="function">
    <text evidence="12 13">The RecF protein is involved in DNA metabolism; it is required for DNA replication and normal SOS inducibility. RecF binds preferentially to single-stranded, linear DNA. It also seems to bind ATP.</text>
</comment>
<dbReference type="FunFam" id="1.20.1050.90:FF:000002">
    <property type="entry name" value="DNA replication and repair protein RecF"/>
    <property type="match status" value="1"/>
</dbReference>
<evidence type="ECO:0000256" key="6">
    <source>
        <dbReference type="ARBA" id="ARBA00022741"/>
    </source>
</evidence>
<comment type="caution">
    <text evidence="15">The sequence shown here is derived from an EMBL/GenBank/DDBJ whole genome shotgun (WGS) entry which is preliminary data.</text>
</comment>
<dbReference type="PROSITE" id="PS00617">
    <property type="entry name" value="RECF_1"/>
    <property type="match status" value="1"/>
</dbReference>
<evidence type="ECO:0000256" key="5">
    <source>
        <dbReference type="ARBA" id="ARBA00022705"/>
    </source>
</evidence>
<keyword evidence="11 12" id="KW-0742">SOS response</keyword>
<dbReference type="GO" id="GO:0009432">
    <property type="term" value="P:SOS response"/>
    <property type="evidence" value="ECO:0007669"/>
    <property type="project" value="UniProtKB-UniRule"/>
</dbReference>
<reference evidence="15 16" key="1">
    <citation type="submission" date="2018-04" db="EMBL/GenBank/DDBJ databases">
        <title>Genomic Encyclopedia of Archaeal and Bacterial Type Strains, Phase II (KMG-II): from individual species to whole genera.</title>
        <authorList>
            <person name="Goeker M."/>
        </authorList>
    </citation>
    <scope>NUCLEOTIDE SEQUENCE [LARGE SCALE GENOMIC DNA]</scope>
    <source>
        <strain evidence="15 16">DSM 45169</strain>
    </source>
</reference>
<dbReference type="GO" id="GO:0006260">
    <property type="term" value="P:DNA replication"/>
    <property type="evidence" value="ECO:0007669"/>
    <property type="project" value="UniProtKB-UniRule"/>
</dbReference>
<evidence type="ECO:0000256" key="9">
    <source>
        <dbReference type="ARBA" id="ARBA00023125"/>
    </source>
</evidence>
<evidence type="ECO:0000256" key="10">
    <source>
        <dbReference type="ARBA" id="ARBA00023204"/>
    </source>
</evidence>
<name>A0A2T4Z4U4_9BACL</name>
<evidence type="ECO:0000256" key="13">
    <source>
        <dbReference type="RuleBase" id="RU000578"/>
    </source>
</evidence>
<dbReference type="InterPro" id="IPR018078">
    <property type="entry name" value="DNA-binding_RecF_CS"/>
</dbReference>
<evidence type="ECO:0000256" key="11">
    <source>
        <dbReference type="ARBA" id="ARBA00023236"/>
    </source>
</evidence>
<keyword evidence="8 12" id="KW-0067">ATP-binding</keyword>
<keyword evidence="4 12" id="KW-0963">Cytoplasm</keyword>
<evidence type="ECO:0000256" key="2">
    <source>
        <dbReference type="ARBA" id="ARBA00008016"/>
    </source>
</evidence>
<dbReference type="Proteomes" id="UP000241639">
    <property type="component" value="Unassembled WGS sequence"/>
</dbReference>
<dbReference type="Gene3D" id="1.20.1050.90">
    <property type="entry name" value="RecF/RecN/SMC, N-terminal domain"/>
    <property type="match status" value="1"/>
</dbReference>
<dbReference type="AlphaFoldDB" id="A0A2T4Z4U4"/>
<dbReference type="Gene3D" id="3.40.50.300">
    <property type="entry name" value="P-loop containing nucleotide triphosphate hydrolases"/>
    <property type="match status" value="1"/>
</dbReference>
<accession>A0A2T4Z4U4</accession>
<protein>
    <recommendedName>
        <fullName evidence="3 12">DNA replication and repair protein RecF</fullName>
    </recommendedName>
</protein>
<keyword evidence="6 12" id="KW-0547">Nucleotide-binding</keyword>
<dbReference type="PANTHER" id="PTHR32182">
    <property type="entry name" value="DNA REPLICATION AND REPAIR PROTEIN RECF"/>
    <property type="match status" value="1"/>
</dbReference>